<comment type="caution">
    <text evidence="6">The sequence shown here is derived from an EMBL/GenBank/DDBJ whole genome shotgun (WGS) entry which is preliminary data.</text>
</comment>
<keyword evidence="1" id="KW-0677">Repeat</keyword>
<dbReference type="PROSITE" id="PS00211">
    <property type="entry name" value="ABC_TRANSPORTER_1"/>
    <property type="match status" value="1"/>
</dbReference>
<organism evidence="6 7">
    <name type="scientific">Legionella nautarum</name>
    <dbReference type="NCBI Taxonomy" id="45070"/>
    <lineage>
        <taxon>Bacteria</taxon>
        <taxon>Pseudomonadati</taxon>
        <taxon>Pseudomonadota</taxon>
        <taxon>Gammaproteobacteria</taxon>
        <taxon>Legionellales</taxon>
        <taxon>Legionellaceae</taxon>
        <taxon>Legionella</taxon>
    </lineage>
</organism>
<dbReference type="InterPro" id="IPR050611">
    <property type="entry name" value="ABCF"/>
</dbReference>
<evidence type="ECO:0000256" key="3">
    <source>
        <dbReference type="ARBA" id="ARBA00022840"/>
    </source>
</evidence>
<dbReference type="Pfam" id="PF13304">
    <property type="entry name" value="AAA_21"/>
    <property type="match status" value="1"/>
</dbReference>
<dbReference type="Proteomes" id="UP000054725">
    <property type="component" value="Unassembled WGS sequence"/>
</dbReference>
<evidence type="ECO:0000313" key="7">
    <source>
        <dbReference type="Proteomes" id="UP000054725"/>
    </source>
</evidence>
<dbReference type="GO" id="GO:0005524">
    <property type="term" value="F:ATP binding"/>
    <property type="evidence" value="ECO:0007669"/>
    <property type="project" value="UniProtKB-KW"/>
</dbReference>
<dbReference type="InterPro" id="IPR017871">
    <property type="entry name" value="ABC_transporter-like_CS"/>
</dbReference>
<sequence>MNHKPIQLKDLGLSYPQKICFESFSAQIHFGDRIALIGRNGAGKSSLLKMLASLYSASTGDIKLPQDVRLGYLPQVIEEFPNLSGGQRLNQMLTKILSENPNLLLLDEPTNHLDNRNRRALMRLLKHYPGTLIIVSHDTELINAVTDTLWHIELGKIRVFRGAYSDYQRMLFQKKNSIEQELILLSRQKNEAHLALMKEQERNKRSRIQGEKKIAQRKWPTVRSHTKLAKAMTTSDKRLSQLSHKKQQLLDDLSSLNQSEVLKPKFKIKGLEHHKPLIRIENASIAYGQGPLILEDIHFSLDAQERVALIGDNASGKSTFVKALLKAIQINRTGDWLVPPCHNIGNLDQHYQHLNPEETVFDLMIAKMPQAEVRRHLNDFLFRKNEEVHLQVKHLSGGEKARLSLALIAANPPKLLILDEVTNNVDLETRAHIIAVLREFPGAMLVISHDKDFLESIHIETKYQIDQGKIHRFDDANLEVINDER</sequence>
<dbReference type="PANTHER" id="PTHR19211">
    <property type="entry name" value="ATP-BINDING TRANSPORT PROTEIN-RELATED"/>
    <property type="match status" value="1"/>
</dbReference>
<dbReference type="InterPro" id="IPR027417">
    <property type="entry name" value="P-loop_NTPase"/>
</dbReference>
<dbReference type="RefSeq" id="WP_058504685.1">
    <property type="nucleotide sequence ID" value="NZ_CAAAIF010000006.1"/>
</dbReference>
<evidence type="ECO:0000256" key="4">
    <source>
        <dbReference type="SAM" id="Coils"/>
    </source>
</evidence>
<evidence type="ECO:0000256" key="2">
    <source>
        <dbReference type="ARBA" id="ARBA00022741"/>
    </source>
</evidence>
<evidence type="ECO:0000313" key="6">
    <source>
        <dbReference type="EMBL" id="KTD36716.1"/>
    </source>
</evidence>
<dbReference type="InterPro" id="IPR003593">
    <property type="entry name" value="AAA+_ATPase"/>
</dbReference>
<dbReference type="OrthoDB" id="9808609at2"/>
<dbReference type="Gene3D" id="3.40.50.300">
    <property type="entry name" value="P-loop containing nucleotide triphosphate hydrolases"/>
    <property type="match status" value="3"/>
</dbReference>
<dbReference type="InterPro" id="IPR003959">
    <property type="entry name" value="ATPase_AAA_core"/>
</dbReference>
<keyword evidence="3 6" id="KW-0067">ATP-binding</keyword>
<keyword evidence="7" id="KW-1185">Reference proteome</keyword>
<name>A0A0W0WWM3_9GAMM</name>
<dbReference type="SMART" id="SM00382">
    <property type="entry name" value="AAA"/>
    <property type="match status" value="2"/>
</dbReference>
<dbReference type="GO" id="GO:0016887">
    <property type="term" value="F:ATP hydrolysis activity"/>
    <property type="evidence" value="ECO:0007669"/>
    <property type="project" value="InterPro"/>
</dbReference>
<gene>
    <name evidence="6" type="primary">uup_1</name>
    <name evidence="6" type="ORF">Lnau_1700</name>
</gene>
<keyword evidence="2" id="KW-0547">Nucleotide-binding</keyword>
<proteinExistence type="predicted"/>
<dbReference type="PANTHER" id="PTHR19211:SF14">
    <property type="entry name" value="ATP-BINDING CASSETTE SUB-FAMILY F MEMBER 1"/>
    <property type="match status" value="1"/>
</dbReference>
<dbReference type="STRING" id="45070.Lnau_1700"/>
<dbReference type="InterPro" id="IPR003439">
    <property type="entry name" value="ABC_transporter-like_ATP-bd"/>
</dbReference>
<dbReference type="EMBL" id="LNYO01000013">
    <property type="protein sequence ID" value="KTD36716.1"/>
    <property type="molecule type" value="Genomic_DNA"/>
</dbReference>
<evidence type="ECO:0000259" key="5">
    <source>
        <dbReference type="PROSITE" id="PS50893"/>
    </source>
</evidence>
<feature type="domain" description="ABC transporter" evidence="5">
    <location>
        <begin position="278"/>
        <end position="481"/>
    </location>
</feature>
<keyword evidence="4" id="KW-0175">Coiled coil</keyword>
<dbReference type="PROSITE" id="PS50893">
    <property type="entry name" value="ABC_TRANSPORTER_2"/>
    <property type="match status" value="2"/>
</dbReference>
<feature type="domain" description="ABC transporter" evidence="5">
    <location>
        <begin position="6"/>
        <end position="179"/>
    </location>
</feature>
<dbReference type="Pfam" id="PF00005">
    <property type="entry name" value="ABC_tran"/>
    <property type="match status" value="2"/>
</dbReference>
<dbReference type="CDD" id="cd03221">
    <property type="entry name" value="ABCF_EF-3"/>
    <property type="match status" value="2"/>
</dbReference>
<evidence type="ECO:0000256" key="1">
    <source>
        <dbReference type="ARBA" id="ARBA00022737"/>
    </source>
</evidence>
<dbReference type="PATRIC" id="fig|45070.6.peg.1780"/>
<accession>A0A0W0WWM3</accession>
<dbReference type="SUPFAM" id="SSF52540">
    <property type="entry name" value="P-loop containing nucleoside triphosphate hydrolases"/>
    <property type="match status" value="2"/>
</dbReference>
<dbReference type="AlphaFoldDB" id="A0A0W0WWM3"/>
<protein>
    <submittedName>
        <fullName evidence="6">ABC transporter ATP-binding protein Uup</fullName>
    </submittedName>
</protein>
<reference evidence="6 7" key="1">
    <citation type="submission" date="2015-11" db="EMBL/GenBank/DDBJ databases">
        <title>Genomic analysis of 38 Legionella species identifies large and diverse effector repertoires.</title>
        <authorList>
            <person name="Burstein D."/>
            <person name="Amaro F."/>
            <person name="Zusman T."/>
            <person name="Lifshitz Z."/>
            <person name="Cohen O."/>
            <person name="Gilbert J.A."/>
            <person name="Pupko T."/>
            <person name="Shuman H.A."/>
            <person name="Segal G."/>
        </authorList>
    </citation>
    <scope>NUCLEOTIDE SEQUENCE [LARGE SCALE GENOMIC DNA]</scope>
    <source>
        <strain evidence="6 7">ATCC 49506</strain>
    </source>
</reference>
<feature type="coiled-coil region" evidence="4">
    <location>
        <begin position="198"/>
        <end position="259"/>
    </location>
</feature>